<sequence length="536" mass="60732">MWYDQAMIYLRGEPMTTSFTVKNLLDMPLFRGVEVLAGAQGLSNEIFYVDCMETPDLTGWLRPNELILTTGYSFRFEPSMLCRLLDEMHRVGGSAVGIKTKRYLQEVHPEAIELSNRYGIPLFDIPLDVPFMDMTRSIMDQILQRQAYLLKEVHEVNQQFTGMVLNRKFSELVILIGKLLRCEVAILNREGEVESCTADYNAASGVENRPVFTGNRIFGTLSLTRKLEDGDHFEKMCLDHAVMALAIEFTIRQAQQLHRSREQELFAAELLSGGVSRQEDLLRYRAKHLGIPYGGFVYVMALRASCPADTDSETVKTLHSRLAEEVNRDSGGQRRLAVEINDRLLLICAADRPETGKQLETARKYKAELEARASRIVGTDAAAMIVRCGIGAVRGQYADLHASCLEARQALAFGEQAADQPEVLHFHDRLVEHLLMDVAGHPLLEQLHGELIQPLLDYDGEAGTELLPTLEAYLKSGSTKQVAEELFIHRNSVLYRLERIRELLRTDIHDPDIRFRLDLAIRYGQSRKIKRVCPQL</sequence>
<evidence type="ECO:0000256" key="1">
    <source>
        <dbReference type="ARBA" id="ARBA00006754"/>
    </source>
</evidence>
<comment type="similarity">
    <text evidence="1">Belongs to the CdaR family.</text>
</comment>
<dbReference type="PANTHER" id="PTHR33744">
    <property type="entry name" value="CARBOHYDRATE DIACID REGULATOR"/>
    <property type="match status" value="1"/>
</dbReference>
<evidence type="ECO:0000313" key="5">
    <source>
        <dbReference type="EMBL" id="MCY9597312.1"/>
    </source>
</evidence>
<dbReference type="Proteomes" id="UP001527202">
    <property type="component" value="Unassembled WGS sequence"/>
</dbReference>
<reference evidence="5 6" key="1">
    <citation type="submission" date="2022-05" db="EMBL/GenBank/DDBJ databases">
        <title>Genome Sequencing of Bee-Associated Microbes.</title>
        <authorList>
            <person name="Dunlap C."/>
        </authorList>
    </citation>
    <scope>NUCLEOTIDE SEQUENCE [LARGE SCALE GENOMIC DNA]</scope>
    <source>
        <strain evidence="5 6">NRRL B-23120</strain>
    </source>
</reference>
<protein>
    <submittedName>
        <fullName evidence="5">PucR family transcriptional regulator ligand-binding domain-containing protein</fullName>
    </submittedName>
</protein>
<dbReference type="GeneID" id="95373368"/>
<evidence type="ECO:0000259" key="3">
    <source>
        <dbReference type="Pfam" id="PF13556"/>
    </source>
</evidence>
<dbReference type="InterPro" id="IPR025736">
    <property type="entry name" value="PucR_C-HTH_dom"/>
</dbReference>
<proteinExistence type="inferred from homology"/>
<dbReference type="InterPro" id="IPR051448">
    <property type="entry name" value="CdaR-like_regulators"/>
</dbReference>
<feature type="domain" description="Purine catabolism PurC-like" evidence="2">
    <location>
        <begin position="24"/>
        <end position="142"/>
    </location>
</feature>
<feature type="domain" description="CdaR GGDEF-like" evidence="4">
    <location>
        <begin position="278"/>
        <end position="412"/>
    </location>
</feature>
<dbReference type="InterPro" id="IPR041522">
    <property type="entry name" value="CdaR_GGDEF"/>
</dbReference>
<evidence type="ECO:0000259" key="4">
    <source>
        <dbReference type="Pfam" id="PF17853"/>
    </source>
</evidence>
<dbReference type="Pfam" id="PF13556">
    <property type="entry name" value="HTH_30"/>
    <property type="match status" value="1"/>
</dbReference>
<organism evidence="5 6">
    <name type="scientific">Paenibacillus chitinolyticus</name>
    <dbReference type="NCBI Taxonomy" id="79263"/>
    <lineage>
        <taxon>Bacteria</taxon>
        <taxon>Bacillati</taxon>
        <taxon>Bacillota</taxon>
        <taxon>Bacilli</taxon>
        <taxon>Bacillales</taxon>
        <taxon>Paenibacillaceae</taxon>
        <taxon>Paenibacillus</taxon>
    </lineage>
</organism>
<dbReference type="RefSeq" id="WP_241688766.1">
    <property type="nucleotide sequence ID" value="NZ_CP026520.1"/>
</dbReference>
<dbReference type="EMBL" id="JAMDMJ010000018">
    <property type="protein sequence ID" value="MCY9597312.1"/>
    <property type="molecule type" value="Genomic_DNA"/>
</dbReference>
<dbReference type="InterPro" id="IPR012914">
    <property type="entry name" value="PucR_dom"/>
</dbReference>
<evidence type="ECO:0000259" key="2">
    <source>
        <dbReference type="Pfam" id="PF07905"/>
    </source>
</evidence>
<dbReference type="InterPro" id="IPR042070">
    <property type="entry name" value="PucR_C-HTH_sf"/>
</dbReference>
<dbReference type="Gene3D" id="1.10.10.2840">
    <property type="entry name" value="PucR C-terminal helix-turn-helix domain"/>
    <property type="match status" value="1"/>
</dbReference>
<feature type="domain" description="PucR C-terminal helix-turn-helix" evidence="3">
    <location>
        <begin position="466"/>
        <end position="522"/>
    </location>
</feature>
<accession>A0ABT4FFL6</accession>
<dbReference type="Pfam" id="PF17853">
    <property type="entry name" value="GGDEF_2"/>
    <property type="match status" value="1"/>
</dbReference>
<evidence type="ECO:0000313" key="6">
    <source>
        <dbReference type="Proteomes" id="UP001527202"/>
    </source>
</evidence>
<dbReference type="PANTHER" id="PTHR33744:SF1">
    <property type="entry name" value="DNA-BINDING TRANSCRIPTIONAL ACTIVATOR ADER"/>
    <property type="match status" value="1"/>
</dbReference>
<keyword evidence="6" id="KW-1185">Reference proteome</keyword>
<name>A0ABT4FFL6_9BACL</name>
<dbReference type="Pfam" id="PF07905">
    <property type="entry name" value="PucR"/>
    <property type="match status" value="1"/>
</dbReference>
<gene>
    <name evidence="5" type="ORF">M5X16_16245</name>
</gene>
<comment type="caution">
    <text evidence="5">The sequence shown here is derived from an EMBL/GenBank/DDBJ whole genome shotgun (WGS) entry which is preliminary data.</text>
</comment>